<dbReference type="AlphaFoldDB" id="A0A0F5MZJ9"/>
<dbReference type="Proteomes" id="UP000034416">
    <property type="component" value="Unassembled WGS sequence"/>
</dbReference>
<feature type="region of interest" description="Disordered" evidence="1">
    <location>
        <begin position="165"/>
        <end position="247"/>
    </location>
</feature>
<evidence type="ECO:0000313" key="2">
    <source>
        <dbReference type="EMBL" id="KKB99457.1"/>
    </source>
</evidence>
<evidence type="ECO:0000313" key="4">
    <source>
        <dbReference type="Proteomes" id="UP000034416"/>
    </source>
</evidence>
<dbReference type="PATRIC" id="fig|342002.3.peg.21"/>
<reference evidence="2" key="2">
    <citation type="submission" date="2015-04" db="EMBL/GenBank/DDBJ databases">
        <title>Genome sequence of Mycobacterium arupense strain GUC1.</title>
        <authorList>
            <person name="Greninger A.L."/>
            <person name="Cunningham G."/>
            <person name="Chiu C.Y."/>
            <person name="Miller S."/>
        </authorList>
    </citation>
    <scope>NUCLEOTIDE SEQUENCE</scope>
    <source>
        <strain evidence="2">GUC1</strain>
    </source>
</reference>
<gene>
    <name evidence="3" type="ORF">E6Q54_14800</name>
    <name evidence="2" type="ORF">WR43_09555</name>
</gene>
<feature type="compositionally biased region" description="Pro residues" evidence="1">
    <location>
        <begin position="200"/>
        <end position="212"/>
    </location>
</feature>
<organism evidence="2 4">
    <name type="scientific">Mycolicibacter arupensis</name>
    <dbReference type="NCBI Taxonomy" id="342002"/>
    <lineage>
        <taxon>Bacteria</taxon>
        <taxon>Bacillati</taxon>
        <taxon>Actinomycetota</taxon>
        <taxon>Actinomycetes</taxon>
        <taxon>Mycobacteriales</taxon>
        <taxon>Mycobacteriaceae</taxon>
        <taxon>Mycolicibacter</taxon>
    </lineage>
</organism>
<evidence type="ECO:0000313" key="5">
    <source>
        <dbReference type="Proteomes" id="UP000321797"/>
    </source>
</evidence>
<proteinExistence type="predicted"/>
<reference evidence="4" key="1">
    <citation type="submission" date="2015-04" db="EMBL/GenBank/DDBJ databases">
        <title>Genome sequence of Mycobacterium arupense GUC1.</title>
        <authorList>
            <person name="Greninger A.L."/>
            <person name="Cunningham G."/>
            <person name="Chiu C.Y."/>
            <person name="Miller S."/>
        </authorList>
    </citation>
    <scope>NUCLEOTIDE SEQUENCE [LARGE SCALE GENOMIC DNA]</scope>
    <source>
        <strain evidence="4">GUC1</strain>
    </source>
</reference>
<evidence type="ECO:0000313" key="3">
    <source>
        <dbReference type="EMBL" id="TXI54465.1"/>
    </source>
</evidence>
<evidence type="ECO:0000256" key="1">
    <source>
        <dbReference type="SAM" id="MobiDB-lite"/>
    </source>
</evidence>
<dbReference type="EMBL" id="SSGD01000085">
    <property type="protein sequence ID" value="TXI54465.1"/>
    <property type="molecule type" value="Genomic_DNA"/>
</dbReference>
<name>A0A0F5MZJ9_9MYCO</name>
<dbReference type="Proteomes" id="UP000321797">
    <property type="component" value="Unassembled WGS sequence"/>
</dbReference>
<reference evidence="3 5" key="3">
    <citation type="submission" date="2018-09" db="EMBL/GenBank/DDBJ databases">
        <title>Metagenome Assembled Genomes from an Advanced Water Purification Facility.</title>
        <authorList>
            <person name="Stamps B.W."/>
            <person name="Spear J.R."/>
        </authorList>
    </citation>
    <scope>NUCLEOTIDE SEQUENCE [LARGE SCALE GENOMIC DNA]</scope>
    <source>
        <strain evidence="3">Bin_29_2</strain>
    </source>
</reference>
<dbReference type="OrthoDB" id="4747530at2"/>
<dbReference type="RefSeq" id="WP_046189347.1">
    <property type="nucleotide sequence ID" value="NZ_JACKUJ010000046.1"/>
</dbReference>
<dbReference type="EMBL" id="LASW01000033">
    <property type="protein sequence ID" value="KKB99457.1"/>
    <property type="molecule type" value="Genomic_DNA"/>
</dbReference>
<comment type="caution">
    <text evidence="2">The sequence shown here is derived from an EMBL/GenBank/DDBJ whole genome shotgun (WGS) entry which is preliminary data.</text>
</comment>
<sequence length="320" mass="34261">MKRPTGKTYAPINLDIWADDDWLDLTPPAQHLYFVLWTDPQLSYCGAGNWDPAKIAAKSRNWTPGEVEDAGAELSMEKFLLVDTSVSEYVLRSWIKHDGIWRKPNMAVSMAGARAALASRILRGVIVFEVLKLRAREPELSSWTRDAVATMLAQKAVDPATLAPFTPTATQSITPPPTPPPTHGVTPGLTVSGGVGVNPPTNPAPTPSPSPTPLSNGGYVSTEGHQEPVPALGARPQCTKHPNGNAATPCRACQAGREWDKQHAATVEANDLERRRAARAATEAARLACQTCAGGGWILAPDGTPLEPAVRCEHRETAHA</sequence>
<protein>
    <submittedName>
        <fullName evidence="2">Uncharacterized protein</fullName>
    </submittedName>
</protein>
<accession>A0A0F5MZJ9</accession>